<feature type="binding site" evidence="9">
    <location>
        <position position="69"/>
    </location>
    <ligand>
        <name>4-amino-2-methyl-5-(diphosphooxymethyl)pyrimidine</name>
        <dbReference type="ChEBI" id="CHEBI:57841"/>
    </ligand>
</feature>
<dbReference type="Proteomes" id="UP001223743">
    <property type="component" value="Unassembled WGS sequence"/>
</dbReference>
<dbReference type="CDD" id="cd00564">
    <property type="entry name" value="TMP_TenI"/>
    <property type="match status" value="1"/>
</dbReference>
<dbReference type="Gene3D" id="3.20.20.70">
    <property type="entry name" value="Aldolase class I"/>
    <property type="match status" value="1"/>
</dbReference>
<comment type="caution">
    <text evidence="13">The sequence shown here is derived from an EMBL/GenBank/DDBJ whole genome shotgun (WGS) entry which is preliminary data.</text>
</comment>
<feature type="binding site" evidence="9">
    <location>
        <position position="70"/>
    </location>
    <ligand>
        <name>Mg(2+)</name>
        <dbReference type="ChEBI" id="CHEBI:18420"/>
    </ligand>
</feature>
<comment type="catalytic activity">
    <reaction evidence="7 9 10">
        <text>2-(2-carboxy-4-methylthiazol-5-yl)ethyl phosphate + 4-amino-2-methyl-5-(diphosphooxymethyl)pyrimidine + 2 H(+) = thiamine phosphate + CO2 + diphosphate</text>
        <dbReference type="Rhea" id="RHEA:47848"/>
        <dbReference type="ChEBI" id="CHEBI:15378"/>
        <dbReference type="ChEBI" id="CHEBI:16526"/>
        <dbReference type="ChEBI" id="CHEBI:33019"/>
        <dbReference type="ChEBI" id="CHEBI:37575"/>
        <dbReference type="ChEBI" id="CHEBI:57841"/>
        <dbReference type="ChEBI" id="CHEBI:62890"/>
        <dbReference type="EC" id="2.5.1.3"/>
    </reaction>
</comment>
<evidence type="ECO:0000256" key="5">
    <source>
        <dbReference type="ARBA" id="ARBA00022977"/>
    </source>
</evidence>
<evidence type="ECO:0000313" key="14">
    <source>
        <dbReference type="Proteomes" id="UP001223743"/>
    </source>
</evidence>
<comment type="caution">
    <text evidence="9">Lacks conserved residue(s) required for the propagation of feature annotation.</text>
</comment>
<evidence type="ECO:0000256" key="2">
    <source>
        <dbReference type="ARBA" id="ARBA00022679"/>
    </source>
</evidence>
<reference evidence="13 14" key="1">
    <citation type="submission" date="2023-07" db="EMBL/GenBank/DDBJ databases">
        <title>Genomic Encyclopedia of Type Strains, Phase IV (KMG-IV): sequencing the most valuable type-strain genomes for metagenomic binning, comparative biology and taxonomic classification.</title>
        <authorList>
            <person name="Goeker M."/>
        </authorList>
    </citation>
    <scope>NUCLEOTIDE SEQUENCE [LARGE SCALE GENOMIC DNA]</scope>
    <source>
        <strain evidence="13 14">B1-1</strain>
    </source>
</reference>
<feature type="binding site" evidence="9">
    <location>
        <begin position="185"/>
        <end position="186"/>
    </location>
    <ligand>
        <name>2-[(2R,5Z)-2-carboxy-4-methylthiazol-5(2H)-ylidene]ethyl phosphate</name>
        <dbReference type="ChEBI" id="CHEBI:62899"/>
    </ligand>
</feature>
<evidence type="ECO:0000256" key="1">
    <source>
        <dbReference type="ARBA" id="ARBA00005165"/>
    </source>
</evidence>
<evidence type="ECO:0000256" key="7">
    <source>
        <dbReference type="ARBA" id="ARBA00047851"/>
    </source>
</evidence>
<comment type="function">
    <text evidence="9">Condenses 4-methyl-5-(beta-hydroxyethyl)thiazole monophosphate (THZ-P) and 2-methyl-4-amino-5-hydroxymethyl pyrimidine pyrophosphate (HMP-PP) to form thiamine monophosphate (TMP).</text>
</comment>
<feature type="binding site" evidence="9">
    <location>
        <position position="165"/>
    </location>
    <ligand>
        <name>2-[(2R,5Z)-2-carboxy-4-methylthiazol-5(2H)-ylidene]ethyl phosphate</name>
        <dbReference type="ChEBI" id="CHEBI:62899"/>
    </ligand>
</feature>
<dbReference type="Pfam" id="PF02581">
    <property type="entry name" value="TMP-TENI"/>
    <property type="match status" value="1"/>
</dbReference>
<keyword evidence="14" id="KW-1185">Reference proteome</keyword>
<sequence length="210" mass="21419">MGFDPSLYLVTDPRLGAPRPLIETVAAAVAGGVTLVQLRDPDAPTRHLVETARALVALLRPRGVPLIVNDRVDVALAADADGVHVGQSDMHPADARTLIGPDRILGLSITDASEMRPGDLAPVDYLGVGPIYLQATKPDAAPPIGPEGLAAIRAVTRLPIVAIGGVGPANAEQLIRAGADGLSVVSALMAAPDPAEAARTLAAAITRGRA</sequence>
<dbReference type="EC" id="2.5.1.3" evidence="9"/>
<evidence type="ECO:0000256" key="6">
    <source>
        <dbReference type="ARBA" id="ARBA00047334"/>
    </source>
</evidence>
<dbReference type="HAMAP" id="MF_00097">
    <property type="entry name" value="TMP_synthase"/>
    <property type="match status" value="1"/>
</dbReference>
<comment type="similarity">
    <text evidence="9 10">Belongs to the thiamine-phosphate synthase family.</text>
</comment>
<dbReference type="InterPro" id="IPR036206">
    <property type="entry name" value="ThiamineP_synth_sf"/>
</dbReference>
<dbReference type="PANTHER" id="PTHR20857">
    <property type="entry name" value="THIAMINE-PHOSPHATE PYROPHOSPHORYLASE"/>
    <property type="match status" value="1"/>
</dbReference>
<accession>A0ABU0M494</accession>
<dbReference type="EMBL" id="JAUSWJ010000001">
    <property type="protein sequence ID" value="MDQ0515783.1"/>
    <property type="molecule type" value="Genomic_DNA"/>
</dbReference>
<keyword evidence="5 9" id="KW-0784">Thiamine biosynthesis</keyword>
<evidence type="ECO:0000256" key="4">
    <source>
        <dbReference type="ARBA" id="ARBA00022842"/>
    </source>
</evidence>
<comment type="cofactor">
    <cofactor evidence="9">
        <name>Mg(2+)</name>
        <dbReference type="ChEBI" id="CHEBI:18420"/>
    </cofactor>
    <text evidence="9">Binds 1 Mg(2+) ion per subunit.</text>
</comment>
<dbReference type="InterPro" id="IPR022998">
    <property type="entry name" value="ThiamineP_synth_TenI"/>
</dbReference>
<evidence type="ECO:0000256" key="11">
    <source>
        <dbReference type="RuleBase" id="RU004253"/>
    </source>
</evidence>
<evidence type="ECO:0000313" key="13">
    <source>
        <dbReference type="EMBL" id="MDQ0515783.1"/>
    </source>
</evidence>
<dbReference type="GO" id="GO:0004789">
    <property type="term" value="F:thiamine-phosphate diphosphorylase activity"/>
    <property type="evidence" value="ECO:0007669"/>
    <property type="project" value="UniProtKB-EC"/>
</dbReference>
<dbReference type="PANTHER" id="PTHR20857:SF15">
    <property type="entry name" value="THIAMINE-PHOSPHATE SYNTHASE"/>
    <property type="match status" value="1"/>
</dbReference>
<dbReference type="InterPro" id="IPR034291">
    <property type="entry name" value="TMP_synthase"/>
</dbReference>
<evidence type="ECO:0000256" key="10">
    <source>
        <dbReference type="RuleBase" id="RU003826"/>
    </source>
</evidence>
<feature type="binding site" evidence="9">
    <location>
        <position position="108"/>
    </location>
    <ligand>
        <name>4-amino-2-methyl-5-(diphosphooxymethyl)pyrimidine</name>
        <dbReference type="ChEBI" id="CHEBI:57841"/>
    </ligand>
</feature>
<evidence type="ECO:0000259" key="12">
    <source>
        <dbReference type="Pfam" id="PF02581"/>
    </source>
</evidence>
<dbReference type="InterPro" id="IPR013785">
    <property type="entry name" value="Aldolase_TIM"/>
</dbReference>
<dbReference type="RefSeq" id="WP_307289122.1">
    <property type="nucleotide sequence ID" value="NZ_JAPKNF010000001.1"/>
</dbReference>
<comment type="catalytic activity">
    <reaction evidence="6 9 10">
        <text>4-methyl-5-(2-phosphooxyethyl)-thiazole + 4-amino-2-methyl-5-(diphosphooxymethyl)pyrimidine + H(+) = thiamine phosphate + diphosphate</text>
        <dbReference type="Rhea" id="RHEA:22328"/>
        <dbReference type="ChEBI" id="CHEBI:15378"/>
        <dbReference type="ChEBI" id="CHEBI:33019"/>
        <dbReference type="ChEBI" id="CHEBI:37575"/>
        <dbReference type="ChEBI" id="CHEBI:57841"/>
        <dbReference type="ChEBI" id="CHEBI:58296"/>
        <dbReference type="EC" id="2.5.1.3"/>
    </reaction>
</comment>
<evidence type="ECO:0000256" key="3">
    <source>
        <dbReference type="ARBA" id="ARBA00022723"/>
    </source>
</evidence>
<comment type="catalytic activity">
    <reaction evidence="8 9 10">
        <text>2-[(2R,5Z)-2-carboxy-4-methylthiazol-5(2H)-ylidene]ethyl phosphate + 4-amino-2-methyl-5-(diphosphooxymethyl)pyrimidine + 2 H(+) = thiamine phosphate + CO2 + diphosphate</text>
        <dbReference type="Rhea" id="RHEA:47844"/>
        <dbReference type="ChEBI" id="CHEBI:15378"/>
        <dbReference type="ChEBI" id="CHEBI:16526"/>
        <dbReference type="ChEBI" id="CHEBI:33019"/>
        <dbReference type="ChEBI" id="CHEBI:37575"/>
        <dbReference type="ChEBI" id="CHEBI:57841"/>
        <dbReference type="ChEBI" id="CHEBI:62899"/>
        <dbReference type="EC" id="2.5.1.3"/>
    </reaction>
</comment>
<evidence type="ECO:0000256" key="8">
    <source>
        <dbReference type="ARBA" id="ARBA00047883"/>
    </source>
</evidence>
<gene>
    <name evidence="9" type="primary">thiE</name>
    <name evidence="13" type="ORF">QO015_001396</name>
</gene>
<feature type="binding site" evidence="9">
    <location>
        <position position="89"/>
    </location>
    <ligand>
        <name>Mg(2+)</name>
        <dbReference type="ChEBI" id="CHEBI:18420"/>
    </ligand>
</feature>
<dbReference type="NCBIfam" id="TIGR00693">
    <property type="entry name" value="thiE"/>
    <property type="match status" value="1"/>
</dbReference>
<keyword evidence="2 9" id="KW-0808">Transferase</keyword>
<comment type="pathway">
    <text evidence="1 9 11">Cofactor biosynthesis; thiamine diphosphate biosynthesis; thiamine phosphate from 4-amino-2-methyl-5-diphosphomethylpyrimidine and 4-methyl-5-(2-phosphoethyl)-thiazole: step 1/1.</text>
</comment>
<proteinExistence type="inferred from homology"/>
<organism evidence="13 14">
    <name type="scientific">Kaistia geumhonensis</name>
    <dbReference type="NCBI Taxonomy" id="410839"/>
    <lineage>
        <taxon>Bacteria</taxon>
        <taxon>Pseudomonadati</taxon>
        <taxon>Pseudomonadota</taxon>
        <taxon>Alphaproteobacteria</taxon>
        <taxon>Hyphomicrobiales</taxon>
        <taxon>Kaistiaceae</taxon>
        <taxon>Kaistia</taxon>
    </lineage>
</organism>
<feature type="binding site" evidence="9">
    <location>
        <position position="137"/>
    </location>
    <ligand>
        <name>4-amino-2-methyl-5-(diphosphooxymethyl)pyrimidine</name>
        <dbReference type="ChEBI" id="CHEBI:57841"/>
    </ligand>
</feature>
<keyword evidence="3 9" id="KW-0479">Metal-binding</keyword>
<protein>
    <recommendedName>
        <fullName evidence="9">Thiamine-phosphate synthase</fullName>
        <shortName evidence="9">TP synthase</shortName>
        <shortName evidence="9">TPS</shortName>
        <ecNumber evidence="9">2.5.1.3</ecNumber>
    </recommendedName>
    <alternativeName>
        <fullName evidence="9">Thiamine-phosphate pyrophosphorylase</fullName>
        <shortName evidence="9">TMP pyrophosphorylase</shortName>
        <shortName evidence="9">TMP-PPase</shortName>
    </alternativeName>
</protein>
<dbReference type="SUPFAM" id="SSF51391">
    <property type="entry name" value="Thiamin phosphate synthase"/>
    <property type="match status" value="1"/>
</dbReference>
<evidence type="ECO:0000256" key="9">
    <source>
        <dbReference type="HAMAP-Rule" id="MF_00097"/>
    </source>
</evidence>
<name>A0ABU0M494_9HYPH</name>
<feature type="domain" description="Thiamine phosphate synthase/TenI" evidence="12">
    <location>
        <begin position="7"/>
        <end position="188"/>
    </location>
</feature>
<keyword evidence="4 9" id="KW-0460">Magnesium</keyword>